<sequence length="210" mass="23650">MNEKFIILFSIATNILIVKKILKPLHSHANSNIKNPSNCIIKDMNFLNLNKIIKIKKDKNLISKYAITDFVDTLILNLQAGLPIFTSFERASHSISDKKLKEKCKFVLKKYYLGSSFFEATQAAIQPNLHDDLSEVFENISLSLKLGTSLTDNLTQVSCQLKAKTNSELEKLASEASVKMIFPLVFFIFPVIFILLGSASIEDFIKTLDS</sequence>
<name>A0A833JF26_9BACT</name>
<evidence type="ECO:0000313" key="9">
    <source>
        <dbReference type="Proteomes" id="UP000442694"/>
    </source>
</evidence>
<dbReference type="PANTHER" id="PTHR35007:SF2">
    <property type="entry name" value="PILUS ASSEMBLE PROTEIN"/>
    <property type="match status" value="1"/>
</dbReference>
<dbReference type="RefSeq" id="WP_152211301.1">
    <property type="nucleotide sequence ID" value="NZ_WFLN01000004.1"/>
</dbReference>
<dbReference type="InterPro" id="IPR018076">
    <property type="entry name" value="T2SS_GspF_dom"/>
</dbReference>
<protein>
    <recommendedName>
        <fullName evidence="7">Type II secretion system protein GspF domain-containing protein</fullName>
    </recommendedName>
</protein>
<dbReference type="EMBL" id="WFLN01000004">
    <property type="protein sequence ID" value="KAB8033213.1"/>
    <property type="molecule type" value="Genomic_DNA"/>
</dbReference>
<accession>A0A833JF26</accession>
<dbReference type="Proteomes" id="UP000442694">
    <property type="component" value="Unassembled WGS sequence"/>
</dbReference>
<comment type="caution">
    <text evidence="8">The sequence shown here is derived from an EMBL/GenBank/DDBJ whole genome shotgun (WGS) entry which is preliminary data.</text>
</comment>
<keyword evidence="4 6" id="KW-1133">Transmembrane helix</keyword>
<reference evidence="8 9" key="1">
    <citation type="submission" date="2019-10" db="EMBL/GenBank/DDBJ databases">
        <title>New genus of Silvanigrellaceae.</title>
        <authorList>
            <person name="Pitt A."/>
            <person name="Hahn M.W."/>
        </authorList>
    </citation>
    <scope>NUCLEOTIDE SEQUENCE [LARGE SCALE GENOMIC DNA]</scope>
    <source>
        <strain evidence="8 9">33A1-SZDP</strain>
    </source>
</reference>
<dbReference type="PANTHER" id="PTHR35007">
    <property type="entry name" value="INTEGRAL MEMBRANE PROTEIN-RELATED"/>
    <property type="match status" value="1"/>
</dbReference>
<keyword evidence="3 6" id="KW-0812">Transmembrane</keyword>
<proteinExistence type="predicted"/>
<dbReference type="AlphaFoldDB" id="A0A833JF26"/>
<dbReference type="Pfam" id="PF00482">
    <property type="entry name" value="T2SSF"/>
    <property type="match status" value="1"/>
</dbReference>
<keyword evidence="5 6" id="KW-0472">Membrane</keyword>
<evidence type="ECO:0000256" key="4">
    <source>
        <dbReference type="ARBA" id="ARBA00022989"/>
    </source>
</evidence>
<comment type="subcellular location">
    <subcellularLocation>
        <location evidence="1">Cell membrane</location>
        <topology evidence="1">Multi-pass membrane protein</topology>
    </subcellularLocation>
</comment>
<evidence type="ECO:0000256" key="3">
    <source>
        <dbReference type="ARBA" id="ARBA00022692"/>
    </source>
</evidence>
<evidence type="ECO:0000259" key="7">
    <source>
        <dbReference type="Pfam" id="PF00482"/>
    </source>
</evidence>
<keyword evidence="9" id="KW-1185">Reference proteome</keyword>
<feature type="domain" description="Type II secretion system protein GspF" evidence="7">
    <location>
        <begin position="70"/>
        <end position="195"/>
    </location>
</feature>
<organism evidence="8 9">
    <name type="scientific">Fluviispira multicolorata</name>
    <dbReference type="NCBI Taxonomy" id="2654512"/>
    <lineage>
        <taxon>Bacteria</taxon>
        <taxon>Pseudomonadati</taxon>
        <taxon>Bdellovibrionota</taxon>
        <taxon>Oligoflexia</taxon>
        <taxon>Silvanigrellales</taxon>
        <taxon>Silvanigrellaceae</taxon>
        <taxon>Fluviispira</taxon>
    </lineage>
</organism>
<evidence type="ECO:0000256" key="5">
    <source>
        <dbReference type="ARBA" id="ARBA00023136"/>
    </source>
</evidence>
<evidence type="ECO:0000256" key="2">
    <source>
        <dbReference type="ARBA" id="ARBA00022475"/>
    </source>
</evidence>
<gene>
    <name evidence="8" type="ORF">GCL57_00515</name>
</gene>
<keyword evidence="2" id="KW-1003">Cell membrane</keyword>
<evidence type="ECO:0000256" key="1">
    <source>
        <dbReference type="ARBA" id="ARBA00004651"/>
    </source>
</evidence>
<feature type="transmembrane region" description="Helical" evidence="6">
    <location>
        <begin position="181"/>
        <end position="201"/>
    </location>
</feature>
<evidence type="ECO:0000313" key="8">
    <source>
        <dbReference type="EMBL" id="KAB8033213.1"/>
    </source>
</evidence>
<evidence type="ECO:0000256" key="6">
    <source>
        <dbReference type="SAM" id="Phobius"/>
    </source>
</evidence>
<dbReference type="GO" id="GO:0005886">
    <property type="term" value="C:plasma membrane"/>
    <property type="evidence" value="ECO:0007669"/>
    <property type="project" value="UniProtKB-SubCell"/>
</dbReference>